<evidence type="ECO:0000256" key="3">
    <source>
        <dbReference type="ARBA" id="ARBA00013253"/>
    </source>
</evidence>
<dbReference type="PANTHER" id="PTHR43071:SF1">
    <property type="entry name" value="2-AMINO-4-HYDROXY-6-HYDROXYMETHYLDIHYDROPTERIDINE PYROPHOSPHOKINASE"/>
    <property type="match status" value="1"/>
</dbReference>
<dbReference type="InterPro" id="IPR000550">
    <property type="entry name" value="Hppk"/>
</dbReference>
<keyword evidence="11" id="KW-1185">Reference proteome</keyword>
<organism evidence="10 11">
    <name type="scientific">Gordonia pseudamarae</name>
    <dbReference type="NCBI Taxonomy" id="2831662"/>
    <lineage>
        <taxon>Bacteria</taxon>
        <taxon>Bacillati</taxon>
        <taxon>Actinomycetota</taxon>
        <taxon>Actinomycetes</taxon>
        <taxon>Mycobacteriales</taxon>
        <taxon>Gordoniaceae</taxon>
        <taxon>Gordonia</taxon>
    </lineage>
</organism>
<evidence type="ECO:0000256" key="8">
    <source>
        <dbReference type="ARBA" id="ARBA00022909"/>
    </source>
</evidence>
<evidence type="ECO:0000256" key="4">
    <source>
        <dbReference type="ARBA" id="ARBA00022679"/>
    </source>
</evidence>
<name>A0ABX6IE64_9ACTN</name>
<evidence type="ECO:0000256" key="2">
    <source>
        <dbReference type="ARBA" id="ARBA00005051"/>
    </source>
</evidence>
<dbReference type="InterPro" id="IPR035907">
    <property type="entry name" value="Hppk_sf"/>
</dbReference>
<evidence type="ECO:0000256" key="6">
    <source>
        <dbReference type="ARBA" id="ARBA00022777"/>
    </source>
</evidence>
<dbReference type="SUPFAM" id="SSF55083">
    <property type="entry name" value="6-hydroxymethyl-7,8-dihydropterin pyrophosphokinase, HPPK"/>
    <property type="match status" value="1"/>
</dbReference>
<sequence>MSRAVLSAGSNMGDTVAHLSAVVRAVADELIAVSGMYATAPWGGVEQADFHNITLITEGLRDGMGWLRLCRDLECAADRVRDVRWGPRTLDVDVISVDDDGPVLSDDPELTLPHPRAARRAFVLVPWREIEPDARLWTPAGTRSIAELIAALPADEVAQVRQIAPCSDAGTGALPEWVR</sequence>
<protein>
    <recommendedName>
        <fullName evidence="3">2-amino-4-hydroxy-6-hydroxymethyldihydropteridine diphosphokinase</fullName>
        <ecNumber evidence="3">2.7.6.3</ecNumber>
    </recommendedName>
</protein>
<evidence type="ECO:0000256" key="1">
    <source>
        <dbReference type="ARBA" id="ARBA00000198"/>
    </source>
</evidence>
<accession>A0ABX6IE64</accession>
<feature type="domain" description="7,8-dihydro-6-hydroxymethylpterin-pyrophosphokinase" evidence="9">
    <location>
        <begin position="84"/>
        <end position="95"/>
    </location>
</feature>
<keyword evidence="4 10" id="KW-0808">Transferase</keyword>
<evidence type="ECO:0000256" key="7">
    <source>
        <dbReference type="ARBA" id="ARBA00022840"/>
    </source>
</evidence>
<evidence type="ECO:0000256" key="5">
    <source>
        <dbReference type="ARBA" id="ARBA00022741"/>
    </source>
</evidence>
<dbReference type="GO" id="GO:0003848">
    <property type="term" value="F:2-amino-4-hydroxy-6-hydroxymethyldihydropteridine diphosphokinase activity"/>
    <property type="evidence" value="ECO:0007669"/>
    <property type="project" value="UniProtKB-EC"/>
</dbReference>
<evidence type="ECO:0000259" key="9">
    <source>
        <dbReference type="PROSITE" id="PS00794"/>
    </source>
</evidence>
<dbReference type="NCBIfam" id="TIGR01498">
    <property type="entry name" value="folK"/>
    <property type="match status" value="1"/>
</dbReference>
<dbReference type="EC" id="2.7.6.3" evidence="3"/>
<dbReference type="Proteomes" id="UP001059836">
    <property type="component" value="Chromosome"/>
</dbReference>
<dbReference type="EMBL" id="CP045809">
    <property type="protein sequence ID" value="QHN34137.1"/>
    <property type="molecule type" value="Genomic_DNA"/>
</dbReference>
<dbReference type="RefSeq" id="WP_213246921.1">
    <property type="nucleotide sequence ID" value="NZ_CP045806.1"/>
</dbReference>
<comment type="catalytic activity">
    <reaction evidence="1">
        <text>6-hydroxymethyl-7,8-dihydropterin + ATP = (7,8-dihydropterin-6-yl)methyl diphosphate + AMP + H(+)</text>
        <dbReference type="Rhea" id="RHEA:11412"/>
        <dbReference type="ChEBI" id="CHEBI:15378"/>
        <dbReference type="ChEBI" id="CHEBI:30616"/>
        <dbReference type="ChEBI" id="CHEBI:44841"/>
        <dbReference type="ChEBI" id="CHEBI:72950"/>
        <dbReference type="ChEBI" id="CHEBI:456215"/>
        <dbReference type="EC" id="2.7.6.3"/>
    </reaction>
</comment>
<keyword evidence="8" id="KW-0289">Folate biosynthesis</keyword>
<keyword evidence="5" id="KW-0547">Nucleotide-binding</keyword>
<evidence type="ECO:0000313" key="10">
    <source>
        <dbReference type="EMBL" id="QHN34137.1"/>
    </source>
</evidence>
<dbReference type="Pfam" id="PF01288">
    <property type="entry name" value="HPPK"/>
    <property type="match status" value="1"/>
</dbReference>
<reference evidence="10" key="1">
    <citation type="journal article" date="2021" name="Nat. Microbiol.">
        <title>Cocultivation of an ultrasmall environmental parasitic bacterium with lytic ability against bacteria associated with wastewater foams.</title>
        <authorList>
            <person name="Batinovic S."/>
            <person name="Rose J.J.A."/>
            <person name="Ratcliffe J."/>
            <person name="Seviour R.J."/>
            <person name="Petrovski S."/>
        </authorList>
    </citation>
    <scope>NUCLEOTIDE SEQUENCE</scope>
    <source>
        <strain evidence="10">CON9</strain>
    </source>
</reference>
<evidence type="ECO:0000313" key="11">
    <source>
        <dbReference type="Proteomes" id="UP001059836"/>
    </source>
</evidence>
<keyword evidence="7" id="KW-0067">ATP-binding</keyword>
<comment type="pathway">
    <text evidence="2">Cofactor biosynthesis; tetrahydrofolate biosynthesis; 2-amino-4-hydroxy-6-hydroxymethyl-7,8-dihydropteridine diphosphate from 7,8-dihydroneopterin triphosphate: step 4/4.</text>
</comment>
<dbReference type="PROSITE" id="PS00794">
    <property type="entry name" value="HPPK"/>
    <property type="match status" value="1"/>
</dbReference>
<dbReference type="PANTHER" id="PTHR43071">
    <property type="entry name" value="2-AMINO-4-HYDROXY-6-HYDROXYMETHYLDIHYDROPTERIDINE PYROPHOSPHOKINASE"/>
    <property type="match status" value="1"/>
</dbReference>
<proteinExistence type="predicted"/>
<gene>
    <name evidence="10" type="primary">folK</name>
    <name evidence="10" type="ORF">GII31_03705</name>
</gene>
<dbReference type="Gene3D" id="3.30.70.560">
    <property type="entry name" value="7,8-Dihydro-6-hydroxymethylpterin-pyrophosphokinase HPPK"/>
    <property type="match status" value="1"/>
</dbReference>
<keyword evidence="6" id="KW-0418">Kinase</keyword>
<dbReference type="CDD" id="cd00483">
    <property type="entry name" value="HPPK"/>
    <property type="match status" value="1"/>
</dbReference>